<dbReference type="RefSeq" id="XP_040773559.1">
    <property type="nucleotide sequence ID" value="XM_040925548.1"/>
</dbReference>
<comment type="caution">
    <text evidence="1">The sequence shown here is derived from an EMBL/GenBank/DDBJ whole genome shotgun (WGS) entry which is preliminary data.</text>
</comment>
<protein>
    <submittedName>
        <fullName evidence="1">Uncharacterized protein</fullName>
    </submittedName>
</protein>
<name>A0A9P4XXH8_CRYP1</name>
<keyword evidence="2" id="KW-1185">Reference proteome</keyword>
<dbReference type="GeneID" id="63842677"/>
<evidence type="ECO:0000313" key="1">
    <source>
        <dbReference type="EMBL" id="KAF3762580.1"/>
    </source>
</evidence>
<gene>
    <name evidence="1" type="ORF">M406DRAFT_72571</name>
</gene>
<sequence>MAGYSLVEATTTLVNEQAYIYMLVKSSTGKLDQAYVPIPRDDLKGAAKASIKAYKAKVPKAKRLFYRCVLGKKTQVSMVTLAKTTNSHMANGHGYRPVIKTETSDPIMTDAMDNLDGLNEVDPDEFFELYKNAIGSGEGPRNAALLIHLADGNKVALKVIGGALTTAAGATIKWLADNIMGNMN</sequence>
<dbReference type="Proteomes" id="UP000803844">
    <property type="component" value="Unassembled WGS sequence"/>
</dbReference>
<reference evidence="1" key="1">
    <citation type="journal article" date="2020" name="Phytopathology">
        <title>Genome sequence of the chestnut blight fungus Cryphonectria parasitica EP155: A fundamental resource for an archetypical invasive plant pathogen.</title>
        <authorList>
            <person name="Crouch J.A."/>
            <person name="Dawe A."/>
            <person name="Aerts A."/>
            <person name="Barry K."/>
            <person name="Churchill A.C.L."/>
            <person name="Grimwood J."/>
            <person name="Hillman B."/>
            <person name="Milgroom M.G."/>
            <person name="Pangilinan J."/>
            <person name="Smith M."/>
            <person name="Salamov A."/>
            <person name="Schmutz J."/>
            <person name="Yadav J."/>
            <person name="Grigoriev I.V."/>
            <person name="Nuss D."/>
        </authorList>
    </citation>
    <scope>NUCLEOTIDE SEQUENCE</scope>
    <source>
        <strain evidence="1">EP155</strain>
    </source>
</reference>
<dbReference type="AlphaFoldDB" id="A0A9P4XXH8"/>
<proteinExistence type="predicted"/>
<dbReference type="OrthoDB" id="4723071at2759"/>
<accession>A0A9P4XXH8</accession>
<dbReference type="EMBL" id="MU032350">
    <property type="protein sequence ID" value="KAF3762580.1"/>
    <property type="molecule type" value="Genomic_DNA"/>
</dbReference>
<evidence type="ECO:0000313" key="2">
    <source>
        <dbReference type="Proteomes" id="UP000803844"/>
    </source>
</evidence>
<organism evidence="1 2">
    <name type="scientific">Cryphonectria parasitica (strain ATCC 38755 / EP155)</name>
    <dbReference type="NCBI Taxonomy" id="660469"/>
    <lineage>
        <taxon>Eukaryota</taxon>
        <taxon>Fungi</taxon>
        <taxon>Dikarya</taxon>
        <taxon>Ascomycota</taxon>
        <taxon>Pezizomycotina</taxon>
        <taxon>Sordariomycetes</taxon>
        <taxon>Sordariomycetidae</taxon>
        <taxon>Diaporthales</taxon>
        <taxon>Cryphonectriaceae</taxon>
        <taxon>Cryphonectria-Endothia species complex</taxon>
        <taxon>Cryphonectria</taxon>
    </lineage>
</organism>